<reference evidence="2 3" key="1">
    <citation type="journal article" date="2021" name="Genome Biol. Evol.">
        <title>The evolution of interdependence in a four-way mealybug symbiosis.</title>
        <authorList>
            <person name="Garber A.I."/>
            <person name="Kupper M."/>
            <person name="Laetsch D.R."/>
            <person name="Weldon S.R."/>
            <person name="Ladinsky M.S."/>
            <person name="Bjorkman P.J."/>
            <person name="McCutcheon J.P."/>
        </authorList>
    </citation>
    <scope>NUCLEOTIDE SEQUENCE [LARGE SCALE GENOMIC DNA]</scope>
    <source>
        <strain evidence="2">SOD</strain>
    </source>
</reference>
<proteinExistence type="inferred from homology"/>
<dbReference type="Pfam" id="PF00378">
    <property type="entry name" value="ECH_1"/>
    <property type="match status" value="1"/>
</dbReference>
<accession>A0ABS5YCJ1</accession>
<evidence type="ECO:0000313" key="3">
    <source>
        <dbReference type="Proteomes" id="UP000811282"/>
    </source>
</evidence>
<dbReference type="RefSeq" id="WP_215669500.1">
    <property type="nucleotide sequence ID" value="NZ_JAFJYC010000001.1"/>
</dbReference>
<dbReference type="SUPFAM" id="SSF52096">
    <property type="entry name" value="ClpP/crotonase"/>
    <property type="match status" value="1"/>
</dbReference>
<evidence type="ECO:0000256" key="1">
    <source>
        <dbReference type="ARBA" id="ARBA00005254"/>
    </source>
</evidence>
<comment type="similarity">
    <text evidence="1">Belongs to the enoyl-CoA hydratase/isomerase family.</text>
</comment>
<dbReference type="Proteomes" id="UP000811282">
    <property type="component" value="Unassembled WGS sequence"/>
</dbReference>
<evidence type="ECO:0000313" key="2">
    <source>
        <dbReference type="EMBL" id="MBT9432344.1"/>
    </source>
</evidence>
<keyword evidence="3" id="KW-1185">Reference proteome</keyword>
<name>A0ABS5YCJ1_9GAMM</name>
<sequence>MSDLIALYRHGAVAEVVINRPEKMNAMTPEMSAALASLFAQLNDDDAVHVILLRGEGERAFSAGSDLRTLSSYRSAMEFRHRTDYGTTGRRARKPVVAALKGWVLGGGLEMMLAADIRVAGHSAKFGAPEVVRGWVGGGGASQLLPRLVGYGQAMRLLLSGDTIDAQEAWRLGLVEYLVADNDVNDTALTLCQRLAEHHPLAVQALKSAVRASLSMPLEAGMQYENELTTLCFATGNYQQGAATFSQQRS</sequence>
<dbReference type="CDD" id="cd06558">
    <property type="entry name" value="crotonase-like"/>
    <property type="match status" value="1"/>
</dbReference>
<dbReference type="PANTHER" id="PTHR43802:SF1">
    <property type="entry name" value="IP11341P-RELATED"/>
    <property type="match status" value="1"/>
</dbReference>
<dbReference type="EMBL" id="JAFJYC010000001">
    <property type="protein sequence ID" value="MBT9432344.1"/>
    <property type="molecule type" value="Genomic_DNA"/>
</dbReference>
<protein>
    <submittedName>
        <fullName evidence="2">Enoyl-CoA hydratase/isomerase family protein</fullName>
    </submittedName>
</protein>
<dbReference type="InterPro" id="IPR001753">
    <property type="entry name" value="Enoyl-CoA_hydra/iso"/>
</dbReference>
<dbReference type="Gene3D" id="3.90.226.10">
    <property type="entry name" value="2-enoyl-CoA Hydratase, Chain A, domain 1"/>
    <property type="match status" value="1"/>
</dbReference>
<comment type="caution">
    <text evidence="2">The sequence shown here is derived from an EMBL/GenBank/DDBJ whole genome shotgun (WGS) entry which is preliminary data.</text>
</comment>
<dbReference type="InterPro" id="IPR029045">
    <property type="entry name" value="ClpP/crotonase-like_dom_sf"/>
</dbReference>
<gene>
    <name evidence="2" type="ORF">JZM24_09790</name>
</gene>
<dbReference type="PANTHER" id="PTHR43802">
    <property type="entry name" value="ENOYL-COA HYDRATASE"/>
    <property type="match status" value="1"/>
</dbReference>
<organism evidence="2 3">
    <name type="scientific">Candidatus Sodalis endolongispinus</name>
    <dbReference type="NCBI Taxonomy" id="2812662"/>
    <lineage>
        <taxon>Bacteria</taxon>
        <taxon>Pseudomonadati</taxon>
        <taxon>Pseudomonadota</taxon>
        <taxon>Gammaproteobacteria</taxon>
        <taxon>Enterobacterales</taxon>
        <taxon>Bruguierivoracaceae</taxon>
        <taxon>Sodalis</taxon>
    </lineage>
</organism>